<evidence type="ECO:0000313" key="5">
    <source>
        <dbReference type="EMBL" id="NEG69062.1"/>
    </source>
</evidence>
<keyword evidence="6" id="KW-1185">Reference proteome</keyword>
<dbReference type="GO" id="GO:0004467">
    <property type="term" value="F:long-chain fatty acid-CoA ligase activity"/>
    <property type="evidence" value="ECO:0007669"/>
    <property type="project" value="TreeGrafter"/>
</dbReference>
<dbReference type="Proteomes" id="UP000469292">
    <property type="component" value="Unassembled WGS sequence"/>
</dbReference>
<feature type="domain" description="AMP-dependent synthetase/ligase" evidence="4">
    <location>
        <begin position="29"/>
        <end position="427"/>
    </location>
</feature>
<protein>
    <submittedName>
        <fullName evidence="5">Long-chain fatty acid--CoA ligase</fullName>
    </submittedName>
</protein>
<reference evidence="5 6" key="1">
    <citation type="submission" date="2019-09" db="EMBL/GenBank/DDBJ databases">
        <title>Phylogenetic characterization of a novel taxon of the genus Bifidobacterium: Bifidobacterium choloepi sp. nov.</title>
        <authorList>
            <person name="Modesto M."/>
            <person name="Satti M."/>
        </authorList>
    </citation>
    <scope>NUCLEOTIDE SEQUENCE [LARGE SCALE GENOMIC DNA]</scope>
    <source>
        <strain evidence="5 6">BRDM6</strain>
    </source>
</reference>
<dbReference type="Pfam" id="PF23562">
    <property type="entry name" value="AMP-binding_C_3"/>
    <property type="match status" value="1"/>
</dbReference>
<evidence type="ECO:0000256" key="2">
    <source>
        <dbReference type="ARBA" id="ARBA00022840"/>
    </source>
</evidence>
<keyword evidence="2" id="KW-0067">ATP-binding</keyword>
<dbReference type="PANTHER" id="PTHR43272">
    <property type="entry name" value="LONG-CHAIN-FATTY-ACID--COA LIGASE"/>
    <property type="match status" value="1"/>
</dbReference>
<dbReference type="EMBL" id="VYSG01000001">
    <property type="protein sequence ID" value="NEG69062.1"/>
    <property type="molecule type" value="Genomic_DNA"/>
</dbReference>
<proteinExistence type="predicted"/>
<feature type="region of interest" description="Disordered" evidence="3">
    <location>
        <begin position="669"/>
        <end position="711"/>
    </location>
</feature>
<gene>
    <name evidence="5" type="ORF">F6S87_00125</name>
</gene>
<dbReference type="CDD" id="cd05907">
    <property type="entry name" value="VL_LC_FACS_like"/>
    <property type="match status" value="1"/>
</dbReference>
<dbReference type="GO" id="GO:0016020">
    <property type="term" value="C:membrane"/>
    <property type="evidence" value="ECO:0007669"/>
    <property type="project" value="TreeGrafter"/>
</dbReference>
<dbReference type="RefSeq" id="WP_163226671.1">
    <property type="nucleotide sequence ID" value="NZ_VYSG01000001.1"/>
</dbReference>
<dbReference type="InterPro" id="IPR020845">
    <property type="entry name" value="AMP-binding_CS"/>
</dbReference>
<dbReference type="Gene3D" id="3.40.50.12780">
    <property type="entry name" value="N-terminal domain of ligase-like"/>
    <property type="match status" value="1"/>
</dbReference>
<dbReference type="InterPro" id="IPR000873">
    <property type="entry name" value="AMP-dep_synth/lig_dom"/>
</dbReference>
<evidence type="ECO:0000313" key="6">
    <source>
        <dbReference type="Proteomes" id="UP000469292"/>
    </source>
</evidence>
<sequence>MLREYGLKTMYKTTDEDTVYSLLARRAIADPDDIIAQFLDDRRQWNDVTAGEMFAEVRSVAKGLMALGAKQGSMVVVYSATCYEWGVVDFACAAIGAVLVPVYETDSEKQAAAIVDEVGPVIAFGGDEDHVQVLERIAGNDDRLRYVFNFEADAMDALIGFGESVSDDDLDEAIGRVKADDLLTIVYTSGSTGRPKGAMLSNRNFTHIVLNGYEILPDMLYNPNRLLLFLPLAHCFARYIQYVAIGGHGVIGYVPDARHLLADLRSFKPTYLLGVPRVFEKVYNAASQKAGAGMKGRVFANAFDHFVNWSKMMNAHERPTASQKMKHSFYMGTVGASIRSALGPNLRFLACGGAPINTDLVHFFNGMDDITFIQGYGMTETAAPMVVNWQKANRPGSVGRPGPGMAVSTADDGELLVKGPNVFLGYFENPEMTADVLEPSGWLHTGDLGEIDDEGFVTITGRKKDLIITAGGKNVTPTPLENIINTCPILAHTVVVGDNKPFIGALVTLDEDMTRSWMDAQGLDMSMSLDDIANSAAAHALVQQYVDKANSNVSRAESVRKFIILPRDFSQEEGTMTASMKVVRPKVLSKYAEIIEGELYAPVPSNKPLPVSVQILDKATESARQASETMKHVQENVREKVGDYSENLSENVTHAYDIVKGRIVRGKDGEPFDTAADVSASADASVSADDSSADGAAGPEDGAAGDGVSRH</sequence>
<keyword evidence="5" id="KW-0436">Ligase</keyword>
<dbReference type="PROSITE" id="PS00455">
    <property type="entry name" value="AMP_BINDING"/>
    <property type="match status" value="1"/>
</dbReference>
<name>A0A6I5NJL0_9BIFI</name>
<dbReference type="AlphaFoldDB" id="A0A6I5NJL0"/>
<dbReference type="SUPFAM" id="SSF56801">
    <property type="entry name" value="Acetyl-CoA synthetase-like"/>
    <property type="match status" value="1"/>
</dbReference>
<organism evidence="5 6">
    <name type="scientific">Bifidobacterium choloepi</name>
    <dbReference type="NCBI Taxonomy" id="2614131"/>
    <lineage>
        <taxon>Bacteria</taxon>
        <taxon>Bacillati</taxon>
        <taxon>Actinomycetota</taxon>
        <taxon>Actinomycetes</taxon>
        <taxon>Bifidobacteriales</taxon>
        <taxon>Bifidobacteriaceae</taxon>
        <taxon>Bifidobacterium</taxon>
    </lineage>
</organism>
<comment type="caution">
    <text evidence="5">The sequence shown here is derived from an EMBL/GenBank/DDBJ whole genome shotgun (WGS) entry which is preliminary data.</text>
</comment>
<dbReference type="PANTHER" id="PTHR43272:SF33">
    <property type="entry name" value="AMP-BINDING DOMAIN-CONTAINING PROTEIN-RELATED"/>
    <property type="match status" value="1"/>
</dbReference>
<dbReference type="InterPro" id="IPR042099">
    <property type="entry name" value="ANL_N_sf"/>
</dbReference>
<evidence type="ECO:0000256" key="3">
    <source>
        <dbReference type="SAM" id="MobiDB-lite"/>
    </source>
</evidence>
<evidence type="ECO:0000259" key="4">
    <source>
        <dbReference type="Pfam" id="PF00501"/>
    </source>
</evidence>
<keyword evidence="1" id="KW-0547">Nucleotide-binding</keyword>
<accession>A0A6I5NJL0</accession>
<evidence type="ECO:0000256" key="1">
    <source>
        <dbReference type="ARBA" id="ARBA00022741"/>
    </source>
</evidence>
<dbReference type="Pfam" id="PF00501">
    <property type="entry name" value="AMP-binding"/>
    <property type="match status" value="1"/>
</dbReference>
<feature type="compositionally biased region" description="Low complexity" evidence="3">
    <location>
        <begin position="675"/>
        <end position="702"/>
    </location>
</feature>
<dbReference type="GO" id="GO:0005524">
    <property type="term" value="F:ATP binding"/>
    <property type="evidence" value="ECO:0007669"/>
    <property type="project" value="UniProtKB-KW"/>
</dbReference>